<organism evidence="7 8">
    <name type="scientific">Fluviicola taffensis (strain DSM 16823 / NCIMB 13979 / RW262)</name>
    <dbReference type="NCBI Taxonomy" id="755732"/>
    <lineage>
        <taxon>Bacteria</taxon>
        <taxon>Pseudomonadati</taxon>
        <taxon>Bacteroidota</taxon>
        <taxon>Flavobacteriia</taxon>
        <taxon>Flavobacteriales</taxon>
        <taxon>Crocinitomicaceae</taxon>
        <taxon>Fluviicola</taxon>
    </lineage>
</organism>
<evidence type="ECO:0000256" key="3">
    <source>
        <dbReference type="SAM" id="MobiDB-lite"/>
    </source>
</evidence>
<keyword evidence="2" id="KW-0813">Transport</keyword>
<evidence type="ECO:0000256" key="1">
    <source>
        <dbReference type="ARBA" id="ARBA00009477"/>
    </source>
</evidence>
<reference evidence="8" key="2">
    <citation type="submission" date="2011-02" db="EMBL/GenBank/DDBJ databases">
        <title>The complete genome of Fluviicola taffensis DSM 16823.</title>
        <authorList>
            <consortium name="US DOE Joint Genome Institute (JGI-PGF)"/>
            <person name="Lucas S."/>
            <person name="Copeland A."/>
            <person name="Lapidus A."/>
            <person name="Bruce D."/>
            <person name="Goodwin L."/>
            <person name="Pitluck S."/>
            <person name="Kyrpides N."/>
            <person name="Mavromatis K."/>
            <person name="Ivanova N."/>
            <person name="Mikhailova N."/>
            <person name="Pagani I."/>
            <person name="Chertkov O."/>
            <person name="Detter J.C."/>
            <person name="Han C."/>
            <person name="Tapia R."/>
            <person name="Land M."/>
            <person name="Hauser L."/>
            <person name="Markowitz V."/>
            <person name="Cheng J.-F."/>
            <person name="Hugenholtz P."/>
            <person name="Woyke T."/>
            <person name="Wu D."/>
            <person name="Tindall B."/>
            <person name="Pomrenke H.G."/>
            <person name="Brambilla E."/>
            <person name="Klenk H.-P."/>
            <person name="Eisen J.A."/>
        </authorList>
    </citation>
    <scope>NUCLEOTIDE SEQUENCE [LARGE SCALE GENOMIC DNA]</scope>
    <source>
        <strain evidence="8">DSM 16823 / RW262 / RW262</strain>
    </source>
</reference>
<accession>F2IEZ4</accession>
<feature type="region of interest" description="Disordered" evidence="3">
    <location>
        <begin position="343"/>
        <end position="363"/>
    </location>
</feature>
<dbReference type="FunFam" id="2.40.30.170:FF:000010">
    <property type="entry name" value="Efflux RND transporter periplasmic adaptor subunit"/>
    <property type="match status" value="1"/>
</dbReference>
<keyword evidence="4" id="KW-0812">Transmembrane</keyword>
<keyword evidence="8" id="KW-1185">Reference proteome</keyword>
<dbReference type="InterPro" id="IPR058792">
    <property type="entry name" value="Beta-barrel_RND_2"/>
</dbReference>
<dbReference type="HOGENOM" id="CLU_018816_13_2_10"/>
<evidence type="ECO:0000256" key="2">
    <source>
        <dbReference type="ARBA" id="ARBA00022448"/>
    </source>
</evidence>
<dbReference type="Gene3D" id="2.40.50.100">
    <property type="match status" value="1"/>
</dbReference>
<evidence type="ECO:0000259" key="5">
    <source>
        <dbReference type="Pfam" id="PF25954"/>
    </source>
</evidence>
<dbReference type="PANTHER" id="PTHR30097">
    <property type="entry name" value="CATION EFFLUX SYSTEM PROTEIN CUSB"/>
    <property type="match status" value="1"/>
</dbReference>
<dbReference type="STRING" id="755732.Fluta_0453"/>
<dbReference type="InterPro" id="IPR006143">
    <property type="entry name" value="RND_pump_MFP"/>
</dbReference>
<evidence type="ECO:0000256" key="4">
    <source>
        <dbReference type="SAM" id="Phobius"/>
    </source>
</evidence>
<dbReference type="AlphaFoldDB" id="F2IEZ4"/>
<gene>
    <name evidence="7" type="ordered locus">Fluta_0453</name>
</gene>
<dbReference type="Gene3D" id="2.40.30.170">
    <property type="match status" value="1"/>
</dbReference>
<dbReference type="InterPro" id="IPR051909">
    <property type="entry name" value="MFP_Cation_Efflux"/>
</dbReference>
<dbReference type="NCBIfam" id="TIGR01730">
    <property type="entry name" value="RND_mfp"/>
    <property type="match status" value="1"/>
</dbReference>
<feature type="domain" description="CzcB-like barrel-sandwich hybrid" evidence="6">
    <location>
        <begin position="92"/>
        <end position="233"/>
    </location>
</feature>
<evidence type="ECO:0000313" key="7">
    <source>
        <dbReference type="EMBL" id="AEA42459.1"/>
    </source>
</evidence>
<protein>
    <submittedName>
        <fullName evidence="7">Efflux transporter, RND family, MFP subunit</fullName>
    </submittedName>
</protein>
<dbReference type="GO" id="GO:0030313">
    <property type="term" value="C:cell envelope"/>
    <property type="evidence" value="ECO:0007669"/>
    <property type="project" value="TreeGrafter"/>
</dbReference>
<proteinExistence type="inferred from homology"/>
<feature type="transmembrane region" description="Helical" evidence="4">
    <location>
        <begin position="7"/>
        <end position="25"/>
    </location>
</feature>
<keyword evidence="4" id="KW-1133">Transmembrane helix</keyword>
<dbReference type="SUPFAM" id="SSF111369">
    <property type="entry name" value="HlyD-like secretion proteins"/>
    <property type="match status" value="1"/>
</dbReference>
<feature type="domain" description="CusB-like beta-barrel" evidence="5">
    <location>
        <begin position="240"/>
        <end position="308"/>
    </location>
</feature>
<dbReference type="Pfam" id="PF25954">
    <property type="entry name" value="Beta-barrel_RND_2"/>
    <property type="match status" value="1"/>
</dbReference>
<dbReference type="GO" id="GO:0015679">
    <property type="term" value="P:plasma membrane copper ion transport"/>
    <property type="evidence" value="ECO:0007669"/>
    <property type="project" value="TreeGrafter"/>
</dbReference>
<dbReference type="PANTHER" id="PTHR30097:SF4">
    <property type="entry name" value="SLR6042 PROTEIN"/>
    <property type="match status" value="1"/>
</dbReference>
<dbReference type="Proteomes" id="UP000007463">
    <property type="component" value="Chromosome"/>
</dbReference>
<sequence length="420" mass="46267" precursor="true">MKRKNILYIVIVAVVTVVIVCFISYSGGENEPAKTEEAHEEHEGEAITTKEVELNQAQFNASGIELGTFEMKNLSAVINANGYTKLPPQNQADVSVLVTGVVRSINVIEGQFVKKGQTIAVIESLEFTKLQEAYLTSKSNLEYLTTEYERQKTLNDENVNSKKALQRAKSDYETEKARNASLKKQLSTLNLSGSGGAISTMSVKAPISGYITEVNVKIGTNAEPGKPMFTIVDNSKMHVDLLVYEKDLQKVKTGQTVRFILTNQDNVEIKGKIFSIGKAFENETKSVAVHADILNDKQILIPGMYVNALIDIGLNNVKALPVDAVVKADGREFIFVLEEHAKEENHDEEAGHEHGDGHEHSEGKTYHFQRIEVKTGTTQLGYVQVTILQDIPANAQIVLKGAYYIQSHLLKSEGGGGHEH</sequence>
<reference evidence="7 8" key="1">
    <citation type="journal article" date="2011" name="Stand. Genomic Sci.">
        <title>Complete genome sequence of the gliding freshwater bacterium Fluviicola taffensis type strain (RW262).</title>
        <authorList>
            <person name="Woyke T."/>
            <person name="Chertkov O."/>
            <person name="Lapidus A."/>
            <person name="Nolan M."/>
            <person name="Lucas S."/>
            <person name="Del Rio T.G."/>
            <person name="Tice H."/>
            <person name="Cheng J.F."/>
            <person name="Tapia R."/>
            <person name="Han C."/>
            <person name="Goodwin L."/>
            <person name="Pitluck S."/>
            <person name="Liolios K."/>
            <person name="Pagani I."/>
            <person name="Ivanova N."/>
            <person name="Huntemann M."/>
            <person name="Mavromatis K."/>
            <person name="Mikhailova N."/>
            <person name="Pati A."/>
            <person name="Chen A."/>
            <person name="Palaniappan K."/>
            <person name="Land M."/>
            <person name="Hauser L."/>
            <person name="Brambilla E.M."/>
            <person name="Rohde M."/>
            <person name="Mwirichia R."/>
            <person name="Sikorski J."/>
            <person name="Tindall B.J."/>
            <person name="Goker M."/>
            <person name="Bristow J."/>
            <person name="Eisen J.A."/>
            <person name="Markowitz V."/>
            <person name="Hugenholtz P."/>
            <person name="Klenk H.P."/>
            <person name="Kyrpides N.C."/>
        </authorList>
    </citation>
    <scope>NUCLEOTIDE SEQUENCE [LARGE SCALE GENOMIC DNA]</scope>
    <source>
        <strain evidence="8">DSM 16823 / RW262 / RW262</strain>
    </source>
</reference>
<dbReference type="KEGG" id="fte:Fluta_0453"/>
<keyword evidence="4" id="KW-0472">Membrane</keyword>
<evidence type="ECO:0000259" key="6">
    <source>
        <dbReference type="Pfam" id="PF25973"/>
    </source>
</evidence>
<comment type="similarity">
    <text evidence="1">Belongs to the membrane fusion protein (MFP) (TC 8.A.1) family.</text>
</comment>
<evidence type="ECO:0000313" key="8">
    <source>
        <dbReference type="Proteomes" id="UP000007463"/>
    </source>
</evidence>
<dbReference type="GO" id="GO:0016020">
    <property type="term" value="C:membrane"/>
    <property type="evidence" value="ECO:0007669"/>
    <property type="project" value="InterPro"/>
</dbReference>
<dbReference type="GO" id="GO:0022857">
    <property type="term" value="F:transmembrane transporter activity"/>
    <property type="evidence" value="ECO:0007669"/>
    <property type="project" value="InterPro"/>
</dbReference>
<name>F2IEZ4_FLUTR</name>
<dbReference type="EMBL" id="CP002542">
    <property type="protein sequence ID" value="AEA42459.1"/>
    <property type="molecule type" value="Genomic_DNA"/>
</dbReference>
<dbReference type="Gene3D" id="2.40.420.20">
    <property type="match status" value="1"/>
</dbReference>
<dbReference type="OrthoDB" id="9814657at2"/>
<dbReference type="eggNOG" id="COG0845">
    <property type="taxonomic scope" value="Bacteria"/>
</dbReference>
<dbReference type="GO" id="GO:0060003">
    <property type="term" value="P:copper ion export"/>
    <property type="evidence" value="ECO:0007669"/>
    <property type="project" value="TreeGrafter"/>
</dbReference>
<dbReference type="RefSeq" id="WP_013685233.1">
    <property type="nucleotide sequence ID" value="NC_015321.1"/>
</dbReference>
<dbReference type="Pfam" id="PF25973">
    <property type="entry name" value="BSH_CzcB"/>
    <property type="match status" value="1"/>
</dbReference>
<dbReference type="InterPro" id="IPR058647">
    <property type="entry name" value="BSH_CzcB-like"/>
</dbReference>